<evidence type="ECO:0000256" key="7">
    <source>
        <dbReference type="ARBA" id="ARBA00048037"/>
    </source>
</evidence>
<keyword evidence="9" id="KW-0548">Nucleotidyltransferase</keyword>
<dbReference type="Proteomes" id="UP000184204">
    <property type="component" value="Unassembled WGS sequence"/>
</dbReference>
<dbReference type="EMBL" id="CP014223">
    <property type="protein sequence ID" value="AMJ40555.1"/>
    <property type="molecule type" value="Genomic_DNA"/>
</dbReference>
<name>A0A110A717_ANAPI</name>
<evidence type="ECO:0000313" key="12">
    <source>
        <dbReference type="Proteomes" id="UP000184204"/>
    </source>
</evidence>
<dbReference type="PROSITE" id="PS51733">
    <property type="entry name" value="BPL_LPL_CATALYTIC"/>
    <property type="match status" value="1"/>
</dbReference>
<dbReference type="InterPro" id="IPR019491">
    <property type="entry name" value="Lipoate_protein_ligase_C"/>
</dbReference>
<dbReference type="EC" id="6.3.1.20" evidence="3"/>
<protein>
    <recommendedName>
        <fullName evidence="3">lipoate--protein ligase</fullName>
        <ecNumber evidence="3">6.3.1.20</ecNumber>
    </recommendedName>
</protein>
<keyword evidence="11" id="KW-1185">Reference proteome</keyword>
<sequence length="331" mass="37355">MIFIQPKDTDAAYHFAAEEFCMSSMGQTQDIFMLWQTDRCAMLGSNQIAQDEIDFDLAKQHNVQIVRRSSGGGTIYTDKGTLLCTRITPFSSGDDAKEIGRTQLAEPIIMALQKMGIHAEIKGRNDMLLEGKKISGLAQRLGKNCLCSHCSLLFDTDLSVLESILTVDESKLKNKGIASVRSRVTNILNHLSEKYDTQTFKALFKEALSEILPFELYSFSQEELASIEKIREEKFANPLWTYRTNHNFTHHSEKRLPLGKVEVYYEVKDSTISSCSIRGDFLSIKPIDELEKHLADTAFDKEALMTRLNEIDLLPYLGGIGAEEFLSILFS</sequence>
<feature type="domain" description="BPL/LPL catalytic" evidence="8">
    <location>
        <begin position="26"/>
        <end position="216"/>
    </location>
</feature>
<reference evidence="11" key="2">
    <citation type="submission" date="2016-01" db="EMBL/GenBank/DDBJ databases">
        <authorList>
            <person name="Poehlein A."/>
            <person name="Schlien K."/>
            <person name="Gottschalk G."/>
            <person name="Buckel W."/>
            <person name="Daniel R."/>
        </authorList>
    </citation>
    <scope>NUCLEOTIDE SEQUENCE [LARGE SCALE GENOMIC DNA]</scope>
    <source>
        <strain evidence="11">X2</strain>
    </source>
</reference>
<dbReference type="Proteomes" id="UP000068026">
    <property type="component" value="Chromosome"/>
</dbReference>
<dbReference type="AlphaFoldDB" id="A0A110A717"/>
<evidence type="ECO:0000256" key="4">
    <source>
        <dbReference type="ARBA" id="ARBA00022598"/>
    </source>
</evidence>
<evidence type="ECO:0000256" key="3">
    <source>
        <dbReference type="ARBA" id="ARBA00012367"/>
    </source>
</evidence>
<keyword evidence="4 10" id="KW-0436">Ligase</keyword>
<comment type="pathway">
    <text evidence="1">Protein modification; protein lipoylation via exogenous pathway; protein N(6)-(lipoyl)lysine from lipoate: step 2/2.</text>
</comment>
<dbReference type="CDD" id="cd16443">
    <property type="entry name" value="LplA"/>
    <property type="match status" value="1"/>
</dbReference>
<comment type="pathway">
    <text evidence="2">Protein modification; protein lipoylation via exogenous pathway; protein N(6)-(lipoyl)lysine from lipoate: step 1/2.</text>
</comment>
<keyword evidence="9" id="KW-0808">Transferase</keyword>
<reference evidence="10" key="3">
    <citation type="submission" date="2016-11" db="EMBL/GenBank/DDBJ databases">
        <authorList>
            <person name="Varghese N."/>
            <person name="Submissions S."/>
        </authorList>
    </citation>
    <scope>NUCLEOTIDE SEQUENCE</scope>
    <source>
        <strain evidence="10">DSM 1682</strain>
    </source>
</reference>
<comment type="catalytic activity">
    <reaction evidence="7">
        <text>L-lysyl-[lipoyl-carrier protein] + (R)-lipoate + ATP = N(6)-[(R)-lipoyl]-L-lysyl-[lipoyl-carrier protein] + AMP + diphosphate + H(+)</text>
        <dbReference type="Rhea" id="RHEA:49288"/>
        <dbReference type="Rhea" id="RHEA-COMP:10500"/>
        <dbReference type="Rhea" id="RHEA-COMP:10502"/>
        <dbReference type="ChEBI" id="CHEBI:15378"/>
        <dbReference type="ChEBI" id="CHEBI:29969"/>
        <dbReference type="ChEBI" id="CHEBI:30616"/>
        <dbReference type="ChEBI" id="CHEBI:33019"/>
        <dbReference type="ChEBI" id="CHEBI:83088"/>
        <dbReference type="ChEBI" id="CHEBI:83099"/>
        <dbReference type="ChEBI" id="CHEBI:456215"/>
        <dbReference type="EC" id="6.3.1.20"/>
    </reaction>
</comment>
<reference evidence="12" key="4">
    <citation type="submission" date="2016-11" db="EMBL/GenBank/DDBJ databases">
        <authorList>
            <person name="Jaros S."/>
            <person name="Januszkiewicz K."/>
            <person name="Wedrychowicz H."/>
        </authorList>
    </citation>
    <scope>NUCLEOTIDE SEQUENCE [LARGE SCALE GENOMIC DNA]</scope>
    <source>
        <strain evidence="12">DSM 1682</strain>
    </source>
</reference>
<dbReference type="KEGG" id="cpro:CPRO_09560"/>
<dbReference type="InterPro" id="IPR004143">
    <property type="entry name" value="BPL_LPL_catalytic"/>
</dbReference>
<evidence type="ECO:0000256" key="2">
    <source>
        <dbReference type="ARBA" id="ARBA00005124"/>
    </source>
</evidence>
<dbReference type="RefSeq" id="WP_066048419.1">
    <property type="nucleotide sequence ID" value="NZ_CP014223.1"/>
</dbReference>
<dbReference type="PANTHER" id="PTHR12561:SF3">
    <property type="entry name" value="LIPOYLTRANSFERASE 1, MITOCHONDRIAL"/>
    <property type="match status" value="1"/>
</dbReference>
<dbReference type="InterPro" id="IPR004562">
    <property type="entry name" value="LipoylTrfase_LipoateP_Ligase"/>
</dbReference>
<organism evidence="10 12">
    <name type="scientific">Anaerotignum propionicum DSM 1682</name>
    <dbReference type="NCBI Taxonomy" id="991789"/>
    <lineage>
        <taxon>Bacteria</taxon>
        <taxon>Bacillati</taxon>
        <taxon>Bacillota</taxon>
        <taxon>Clostridia</taxon>
        <taxon>Lachnospirales</taxon>
        <taxon>Anaerotignaceae</taxon>
        <taxon>Anaerotignum</taxon>
    </lineage>
</organism>
<evidence type="ECO:0000313" key="11">
    <source>
        <dbReference type="Proteomes" id="UP000068026"/>
    </source>
</evidence>
<evidence type="ECO:0000256" key="5">
    <source>
        <dbReference type="ARBA" id="ARBA00022741"/>
    </source>
</evidence>
<dbReference type="NCBIfam" id="TIGR00545">
    <property type="entry name" value="lipoyltrans"/>
    <property type="match status" value="1"/>
</dbReference>
<proteinExistence type="predicted"/>
<dbReference type="Gene3D" id="3.30.930.10">
    <property type="entry name" value="Bira Bifunctional Protein, Domain 2"/>
    <property type="match status" value="1"/>
</dbReference>
<dbReference type="GO" id="GO:0009249">
    <property type="term" value="P:protein lipoylation"/>
    <property type="evidence" value="ECO:0007669"/>
    <property type="project" value="InterPro"/>
</dbReference>
<dbReference type="GO" id="GO:0005737">
    <property type="term" value="C:cytoplasm"/>
    <property type="evidence" value="ECO:0007669"/>
    <property type="project" value="TreeGrafter"/>
</dbReference>
<dbReference type="SUPFAM" id="SSF55681">
    <property type="entry name" value="Class II aaRS and biotin synthetases"/>
    <property type="match status" value="1"/>
</dbReference>
<dbReference type="GO" id="GO:0005524">
    <property type="term" value="F:ATP binding"/>
    <property type="evidence" value="ECO:0007669"/>
    <property type="project" value="UniProtKB-KW"/>
</dbReference>
<keyword evidence="6" id="KW-0067">ATP-binding</keyword>
<evidence type="ECO:0000313" key="10">
    <source>
        <dbReference type="EMBL" id="SHE39002.1"/>
    </source>
</evidence>
<dbReference type="OrthoDB" id="9788148at2"/>
<gene>
    <name evidence="9" type="primary">lplJ_1</name>
    <name evidence="9" type="ORF">CPRO_09560</name>
    <name evidence="10" type="ORF">SAMN02745151_00527</name>
</gene>
<dbReference type="Gene3D" id="3.30.390.50">
    <property type="entry name" value="CO dehydrogenase flavoprotein, C-terminal domain"/>
    <property type="match status" value="1"/>
</dbReference>
<dbReference type="PANTHER" id="PTHR12561">
    <property type="entry name" value="LIPOATE-PROTEIN LIGASE"/>
    <property type="match status" value="1"/>
</dbReference>
<dbReference type="SUPFAM" id="SSF82649">
    <property type="entry name" value="SufE/NifU"/>
    <property type="match status" value="1"/>
</dbReference>
<dbReference type="EMBL" id="FQUA01000002">
    <property type="protein sequence ID" value="SHE39002.1"/>
    <property type="molecule type" value="Genomic_DNA"/>
</dbReference>
<evidence type="ECO:0000256" key="6">
    <source>
        <dbReference type="ARBA" id="ARBA00022840"/>
    </source>
</evidence>
<reference evidence="9 11" key="1">
    <citation type="journal article" date="2016" name="Genome Announc.">
        <title>Complete Genome Sequence of the Amino Acid-Fermenting Clostridium propionicum X2 (DSM 1682).</title>
        <authorList>
            <person name="Poehlein A."/>
            <person name="Schlien K."/>
            <person name="Chowdhury N.P."/>
            <person name="Gottschalk G."/>
            <person name="Buckel W."/>
            <person name="Daniel R."/>
        </authorList>
    </citation>
    <scope>NUCLEOTIDE SEQUENCE [LARGE SCALE GENOMIC DNA]</scope>
    <source>
        <strain evidence="9 11">X2</strain>
    </source>
</reference>
<dbReference type="InterPro" id="IPR045864">
    <property type="entry name" value="aa-tRNA-synth_II/BPL/LPL"/>
</dbReference>
<dbReference type="Pfam" id="PF21948">
    <property type="entry name" value="LplA-B_cat"/>
    <property type="match status" value="1"/>
</dbReference>
<accession>A0A110A717</accession>
<evidence type="ECO:0000259" key="8">
    <source>
        <dbReference type="PROSITE" id="PS51733"/>
    </source>
</evidence>
<dbReference type="GO" id="GO:0016979">
    <property type="term" value="F:lipoate-protein ligase activity"/>
    <property type="evidence" value="ECO:0007669"/>
    <property type="project" value="UniProtKB-EC"/>
</dbReference>
<dbReference type="Pfam" id="PF10437">
    <property type="entry name" value="Lip_prot_lig_C"/>
    <property type="match status" value="1"/>
</dbReference>
<evidence type="ECO:0000256" key="1">
    <source>
        <dbReference type="ARBA" id="ARBA00005085"/>
    </source>
</evidence>
<evidence type="ECO:0000313" key="9">
    <source>
        <dbReference type="EMBL" id="AMJ40555.1"/>
    </source>
</evidence>
<keyword evidence="5" id="KW-0547">Nucleotide-binding</keyword>
<dbReference type="GO" id="GO:0017118">
    <property type="term" value="F:lipoyltransferase activity"/>
    <property type="evidence" value="ECO:0007669"/>
    <property type="project" value="TreeGrafter"/>
</dbReference>